<comment type="similarity">
    <text evidence="2 6">Belongs to the plant self-incompatibility (S1) protein family.</text>
</comment>
<dbReference type="PANTHER" id="PTHR31232">
    <property type="match status" value="1"/>
</dbReference>
<accession>A0AAQ3NVD6</accession>
<name>A0AAQ3NVD6_VIGMU</name>
<dbReference type="AlphaFoldDB" id="A0AAQ3NVD6"/>
<evidence type="ECO:0000256" key="4">
    <source>
        <dbReference type="ARBA" id="ARBA00022525"/>
    </source>
</evidence>
<gene>
    <name evidence="7" type="ORF">V8G54_013277</name>
</gene>
<organism evidence="7 8">
    <name type="scientific">Vigna mungo</name>
    <name type="common">Black gram</name>
    <name type="synonym">Phaseolus mungo</name>
    <dbReference type="NCBI Taxonomy" id="3915"/>
    <lineage>
        <taxon>Eukaryota</taxon>
        <taxon>Viridiplantae</taxon>
        <taxon>Streptophyta</taxon>
        <taxon>Embryophyta</taxon>
        <taxon>Tracheophyta</taxon>
        <taxon>Spermatophyta</taxon>
        <taxon>Magnoliopsida</taxon>
        <taxon>eudicotyledons</taxon>
        <taxon>Gunneridae</taxon>
        <taxon>Pentapetalae</taxon>
        <taxon>rosids</taxon>
        <taxon>fabids</taxon>
        <taxon>Fabales</taxon>
        <taxon>Fabaceae</taxon>
        <taxon>Papilionoideae</taxon>
        <taxon>50 kb inversion clade</taxon>
        <taxon>NPAAA clade</taxon>
        <taxon>indigoferoid/millettioid clade</taxon>
        <taxon>Phaseoleae</taxon>
        <taxon>Vigna</taxon>
    </lineage>
</organism>
<proteinExistence type="inferred from homology"/>
<evidence type="ECO:0000256" key="6">
    <source>
        <dbReference type="RuleBase" id="RU367044"/>
    </source>
</evidence>
<keyword evidence="4 6" id="KW-0964">Secreted</keyword>
<evidence type="ECO:0000313" key="8">
    <source>
        <dbReference type="Proteomes" id="UP001374535"/>
    </source>
</evidence>
<dbReference type="GO" id="GO:0060320">
    <property type="term" value="P:rejection of self pollen"/>
    <property type="evidence" value="ECO:0007669"/>
    <property type="project" value="UniProtKB-KW"/>
</dbReference>
<protein>
    <recommendedName>
        <fullName evidence="6">S-protein homolog</fullName>
    </recommendedName>
</protein>
<dbReference type="PANTHER" id="PTHR31232:SF43">
    <property type="entry name" value="S-PROTEIN HOMOLOG 29-RELATED"/>
    <property type="match status" value="1"/>
</dbReference>
<comment type="subcellular location">
    <subcellularLocation>
        <location evidence="1 6">Secreted</location>
    </subcellularLocation>
</comment>
<sequence>MITLCWLLILAWQFKGSSGQLLPHKVDVKITNMLIRKELTLHCKDKNHDLGFVKLKVGESFTFSFNPNFFADITLYFCRFIWIGGDHRFDIYVEHRDHHCNNNVCSWQISEKRPCDVSFGVLSRKCYQWDGTLPETNNTLSS</sequence>
<evidence type="ECO:0000256" key="5">
    <source>
        <dbReference type="ARBA" id="ARBA00022729"/>
    </source>
</evidence>
<keyword evidence="3 6" id="KW-0713">Self-incompatibility</keyword>
<keyword evidence="8" id="KW-1185">Reference proteome</keyword>
<dbReference type="Proteomes" id="UP001374535">
    <property type="component" value="Chromosome 4"/>
</dbReference>
<dbReference type="Pfam" id="PF05938">
    <property type="entry name" value="Self-incomp_S1"/>
    <property type="match status" value="1"/>
</dbReference>
<evidence type="ECO:0000256" key="3">
    <source>
        <dbReference type="ARBA" id="ARBA00022471"/>
    </source>
</evidence>
<evidence type="ECO:0000256" key="2">
    <source>
        <dbReference type="ARBA" id="ARBA00005581"/>
    </source>
</evidence>
<feature type="chain" id="PRO_5042667970" description="S-protein homolog" evidence="6">
    <location>
        <begin position="20"/>
        <end position="142"/>
    </location>
</feature>
<reference evidence="7 8" key="1">
    <citation type="journal article" date="2023" name="Life. Sci Alliance">
        <title>Evolutionary insights into 3D genome organization and epigenetic landscape of Vigna mungo.</title>
        <authorList>
            <person name="Junaid A."/>
            <person name="Singh B."/>
            <person name="Bhatia S."/>
        </authorList>
    </citation>
    <scope>NUCLEOTIDE SEQUENCE [LARGE SCALE GENOMIC DNA]</scope>
    <source>
        <strain evidence="7">Urdbean</strain>
    </source>
</reference>
<evidence type="ECO:0000313" key="7">
    <source>
        <dbReference type="EMBL" id="WVZ15711.1"/>
    </source>
</evidence>
<dbReference type="EMBL" id="CP144697">
    <property type="protein sequence ID" value="WVZ15711.1"/>
    <property type="molecule type" value="Genomic_DNA"/>
</dbReference>
<evidence type="ECO:0000256" key="1">
    <source>
        <dbReference type="ARBA" id="ARBA00004613"/>
    </source>
</evidence>
<dbReference type="GO" id="GO:0005576">
    <property type="term" value="C:extracellular region"/>
    <property type="evidence" value="ECO:0007669"/>
    <property type="project" value="UniProtKB-SubCell"/>
</dbReference>
<dbReference type="InterPro" id="IPR010264">
    <property type="entry name" value="Self-incomp_S1"/>
</dbReference>
<feature type="signal peptide" evidence="6">
    <location>
        <begin position="1"/>
        <end position="19"/>
    </location>
</feature>
<keyword evidence="5 6" id="KW-0732">Signal</keyword>